<evidence type="ECO:0000313" key="3">
    <source>
        <dbReference type="EMBL" id="SMP61732.1"/>
    </source>
</evidence>
<feature type="repeat" description="TPR" evidence="1">
    <location>
        <begin position="193"/>
        <end position="226"/>
    </location>
</feature>
<dbReference type="Pfam" id="PF13432">
    <property type="entry name" value="TPR_16"/>
    <property type="match status" value="1"/>
</dbReference>
<evidence type="ECO:0000313" key="4">
    <source>
        <dbReference type="Proteomes" id="UP001158067"/>
    </source>
</evidence>
<keyword evidence="1" id="KW-0802">TPR repeat</keyword>
<gene>
    <name evidence="3" type="ORF">SAMN06265222_107162</name>
</gene>
<keyword evidence="4" id="KW-1185">Reference proteome</keyword>
<dbReference type="InterPro" id="IPR011990">
    <property type="entry name" value="TPR-like_helical_dom_sf"/>
</dbReference>
<dbReference type="InterPro" id="IPR019734">
    <property type="entry name" value="TPR_rpt"/>
</dbReference>
<evidence type="ECO:0000256" key="2">
    <source>
        <dbReference type="SAM" id="MobiDB-lite"/>
    </source>
</evidence>
<organism evidence="3 4">
    <name type="scientific">Neorhodopirellula lusitana</name>
    <dbReference type="NCBI Taxonomy" id="445327"/>
    <lineage>
        <taxon>Bacteria</taxon>
        <taxon>Pseudomonadati</taxon>
        <taxon>Planctomycetota</taxon>
        <taxon>Planctomycetia</taxon>
        <taxon>Pirellulales</taxon>
        <taxon>Pirellulaceae</taxon>
        <taxon>Neorhodopirellula</taxon>
    </lineage>
</organism>
<feature type="region of interest" description="Disordered" evidence="2">
    <location>
        <begin position="107"/>
        <end position="141"/>
    </location>
</feature>
<proteinExistence type="predicted"/>
<dbReference type="Proteomes" id="UP001158067">
    <property type="component" value="Unassembled WGS sequence"/>
</dbReference>
<comment type="caution">
    <text evidence="3">The sequence shown here is derived from an EMBL/GenBank/DDBJ whole genome shotgun (WGS) entry which is preliminary data.</text>
</comment>
<dbReference type="EMBL" id="FXUG01000007">
    <property type="protein sequence ID" value="SMP61732.1"/>
    <property type="molecule type" value="Genomic_DNA"/>
</dbReference>
<accession>A0ABY1Q7F9</accession>
<dbReference type="Gene3D" id="1.25.40.10">
    <property type="entry name" value="Tetratricopeptide repeat domain"/>
    <property type="match status" value="2"/>
</dbReference>
<dbReference type="SUPFAM" id="SSF48452">
    <property type="entry name" value="TPR-like"/>
    <property type="match status" value="1"/>
</dbReference>
<protein>
    <recommendedName>
        <fullName evidence="5">Tetratricopeptide repeat protein</fullName>
    </recommendedName>
</protein>
<evidence type="ECO:0000256" key="1">
    <source>
        <dbReference type="PROSITE-ProRule" id="PRU00339"/>
    </source>
</evidence>
<sequence length="918" mass="102384">MLVSGKICYWSRNYPVFPYLTRWRHGRFEFMATDGTPSPAEPVAKSGPSLAAAAAGAATLATIVSFGYLFSVWGSSSNISALDTLRLASAQYVSGNLVVAGELASSVTLPSSNEDEEPAEGEEPEPVESDEDGEPEEDSQESWVVLQDFLIGAGLYEKSTKEVLPADRRDVLEKAIPALEKSRDAGFPEGRSAAGHRMLGLSYYEMGQYDEATESLDRAIKGDLTYRTELTPVLATARARRPINELGQAITEIDQVLALESLDTQKRTETELLKIKWLIELGRFDEAKKMIEAARERIQPEVGLQKGWALKANDELAITDAQMTVRKTLLALRPIPGDIVVAGVPTSAPKQITAAQRTELINLLKVLGEMQREADPKLAAQAQIIGAHAMLLAGERDLALAELTLVRQQRPFRDEGLEGGMSEMELLADMGLGDEVLQTATYLSREIAQSRHLNFTKRREEEFRSRVRSILERLRGLEEYEATIAIADTVAGLFGKAESEIEKGAAYRDWGESILKAGRDAVGDVSRPSFEAARAKFRGAGDAFGFAAEEQFNTDAYVPTLWSAIDAYQRGRHFSKSAILLKRYLRYEDRMRQPRGLVAHGRALLAEGKPIDAMKSLETCIAEFPRDPMRYEARLLAAQAAADAKDGETAKAFLEANLNDGQLTPQSPIWRDSLYTLGELLYAESDLAILQAMEMELDERIEKLDDTDPMLNEALRRLNEAVERYWPSPRAQASAYLLARGQLLAAKHPEAEVLSDSLLEPAKRDLRQKVSRYRQAGLDQFSALVRFMDVREREVDLSEKQKAILRNSLLGQADTLKAMARYTEAADAYREMSLRYMNEPPALEALLGQARMVRLLGREKEANLIVSQAAVVLNRISDEWDEQFEEMTRFDRPGWKKYLDWMTSRFDQATGPRSALQR</sequence>
<name>A0ABY1Q7F9_9BACT</name>
<reference evidence="3 4" key="1">
    <citation type="submission" date="2017-05" db="EMBL/GenBank/DDBJ databases">
        <authorList>
            <person name="Varghese N."/>
            <person name="Submissions S."/>
        </authorList>
    </citation>
    <scope>NUCLEOTIDE SEQUENCE [LARGE SCALE GENOMIC DNA]</scope>
    <source>
        <strain evidence="3 4">DSM 25457</strain>
    </source>
</reference>
<evidence type="ECO:0008006" key="5">
    <source>
        <dbReference type="Google" id="ProtNLM"/>
    </source>
</evidence>
<dbReference type="PROSITE" id="PS50005">
    <property type="entry name" value="TPR"/>
    <property type="match status" value="1"/>
</dbReference>
<feature type="compositionally biased region" description="Acidic residues" evidence="2">
    <location>
        <begin position="113"/>
        <end position="140"/>
    </location>
</feature>